<proteinExistence type="predicted"/>
<sequence>MSIYFLIQKLLVSLSCNKIKSSMKKSNRNYLLKYRNVTIDRFEIVKFFSYTSTIMCGDDLIFEIDGWRENEYVNLKTAFDSFYRSLIQAATSLYKNATGKDYSLRFGDNKTVFQIRDKYTGNTYFIGRYDWRRAVGKSCYMYDGYIIDFKTFKESGYLHDVIGTARGVYAKFEI</sequence>
<reference evidence="1 2" key="1">
    <citation type="submission" date="2023-11" db="EMBL/GenBank/DDBJ databases">
        <authorList>
            <person name="Cook R."/>
            <person name="Crisci M."/>
            <person name="Pye H."/>
            <person name="Adriaenssens E."/>
            <person name="Santini J."/>
        </authorList>
    </citation>
    <scope>NUCLEOTIDE SEQUENCE [LARGE SCALE GENOMIC DNA]</scope>
    <source>
        <strain evidence="1">Lak_Megaphage_RVC_JS4_GC31</strain>
    </source>
</reference>
<accession>A0ABZ0Z1D0</accession>
<keyword evidence="2" id="KW-1185">Reference proteome</keyword>
<dbReference type="Proteomes" id="UP001349343">
    <property type="component" value="Segment"/>
</dbReference>
<evidence type="ECO:0000313" key="2">
    <source>
        <dbReference type="Proteomes" id="UP001349343"/>
    </source>
</evidence>
<name>A0ABZ0Z1D0_9CAUD</name>
<organism evidence="1 2">
    <name type="scientific">phage Lak_Megaphage_RVC_JS4_GC31</name>
    <dbReference type="NCBI Taxonomy" id="3109228"/>
    <lineage>
        <taxon>Viruses</taxon>
        <taxon>Duplodnaviria</taxon>
        <taxon>Heunggongvirae</taxon>
        <taxon>Uroviricota</taxon>
        <taxon>Caudoviricetes</taxon>
        <taxon>Caudoviricetes code 15 clade</taxon>
    </lineage>
</organism>
<evidence type="ECO:0000313" key="1">
    <source>
        <dbReference type="EMBL" id="WQJ52998.1"/>
    </source>
</evidence>
<protein>
    <submittedName>
        <fullName evidence="1">Uncharacterized protein</fullName>
    </submittedName>
</protein>
<dbReference type="EMBL" id="OR769222">
    <property type="protein sequence ID" value="WQJ52998.1"/>
    <property type="molecule type" value="Genomic_DNA"/>
</dbReference>